<feature type="transmembrane region" description="Helical" evidence="1">
    <location>
        <begin position="117"/>
        <end position="137"/>
    </location>
</feature>
<dbReference type="EMBL" id="FOYS01000001">
    <property type="protein sequence ID" value="SFR36722.1"/>
    <property type="molecule type" value="Genomic_DNA"/>
</dbReference>
<feature type="transmembrane region" description="Helical" evidence="1">
    <location>
        <begin position="180"/>
        <end position="203"/>
    </location>
</feature>
<dbReference type="AlphaFoldDB" id="A0A1I6G3H0"/>
<keyword evidence="1" id="KW-0812">Transmembrane</keyword>
<evidence type="ECO:0000256" key="1">
    <source>
        <dbReference type="SAM" id="Phobius"/>
    </source>
</evidence>
<dbReference type="Proteomes" id="UP000243250">
    <property type="component" value="Unassembled WGS sequence"/>
</dbReference>
<sequence length="276" mass="29336">MRDDVVEELREQGRGVVGGFLVLGLSAAYTHEIWWFARGLPAWYVLAYAVVGLTLVYVVIRGVGFREDHEQHPRPFGRPALTDFSEVILQSLVAAFLVLFLFGVAEVGDSPTLLARLGLFLVVPFAFGASLANSLLTDDGRSNGVAESFPGDLAVFVLGAVFVAFPIAPTDEVVVVATQIGWGRTLALAGVALSTTFTTLYILEFRGQSNRIRGRSLPLQVGNTFVVYAIGVGVAATLLAAFGRFDGVPFAVGLRETVVLGFASTLGASGARVVIT</sequence>
<feature type="transmembrane region" description="Helical" evidence="1">
    <location>
        <begin position="224"/>
        <end position="245"/>
    </location>
</feature>
<organism evidence="2 3">
    <name type="scientific">Halogeometricum limi</name>
    <dbReference type="NCBI Taxonomy" id="555875"/>
    <lineage>
        <taxon>Archaea</taxon>
        <taxon>Methanobacteriati</taxon>
        <taxon>Methanobacteriota</taxon>
        <taxon>Stenosarchaea group</taxon>
        <taxon>Halobacteria</taxon>
        <taxon>Halobacteriales</taxon>
        <taxon>Haloferacaceae</taxon>
        <taxon>Halogeometricum</taxon>
    </lineage>
</organism>
<protein>
    <submittedName>
        <fullName evidence="2">Putative integral membrane protein TIGR02587</fullName>
    </submittedName>
</protein>
<dbReference type="Pfam" id="PF09622">
    <property type="entry name" value="DUF2391"/>
    <property type="match status" value="1"/>
</dbReference>
<dbReference type="OrthoDB" id="241582at2157"/>
<keyword evidence="1" id="KW-1133">Transmembrane helix</keyword>
<accession>A0A1I6G3H0</accession>
<feature type="transmembrane region" description="Helical" evidence="1">
    <location>
        <begin position="149"/>
        <end position="168"/>
    </location>
</feature>
<feature type="transmembrane region" description="Helical" evidence="1">
    <location>
        <begin position="84"/>
        <end position="105"/>
    </location>
</feature>
<reference evidence="3" key="1">
    <citation type="submission" date="2016-10" db="EMBL/GenBank/DDBJ databases">
        <authorList>
            <person name="Varghese N."/>
            <person name="Submissions S."/>
        </authorList>
    </citation>
    <scope>NUCLEOTIDE SEQUENCE [LARGE SCALE GENOMIC DNA]</scope>
    <source>
        <strain evidence="3">CGMCC 1.8711</strain>
    </source>
</reference>
<evidence type="ECO:0000313" key="3">
    <source>
        <dbReference type="Proteomes" id="UP000243250"/>
    </source>
</evidence>
<keyword evidence="3" id="KW-1185">Reference proteome</keyword>
<feature type="transmembrane region" description="Helical" evidence="1">
    <location>
        <begin position="257"/>
        <end position="275"/>
    </location>
</feature>
<name>A0A1I6G3H0_9EURY</name>
<evidence type="ECO:0000313" key="2">
    <source>
        <dbReference type="EMBL" id="SFR36722.1"/>
    </source>
</evidence>
<gene>
    <name evidence="2" type="ORF">SAMN04488124_0810</name>
</gene>
<feature type="transmembrane region" description="Helical" evidence="1">
    <location>
        <begin position="43"/>
        <end position="63"/>
    </location>
</feature>
<feature type="transmembrane region" description="Helical" evidence="1">
    <location>
        <begin position="16"/>
        <end position="37"/>
    </location>
</feature>
<keyword evidence="1" id="KW-0472">Membrane</keyword>
<dbReference type="RefSeq" id="WP_089876957.1">
    <property type="nucleotide sequence ID" value="NZ_FOYS01000001.1"/>
</dbReference>
<dbReference type="STRING" id="555875.SAMN04488124_0810"/>
<dbReference type="InterPro" id="IPR024464">
    <property type="entry name" value="DUF2391"/>
</dbReference>
<proteinExistence type="predicted"/>